<dbReference type="EMBL" id="WSZM01000407">
    <property type="protein sequence ID" value="KAF4033801.1"/>
    <property type="molecule type" value="Genomic_DNA"/>
</dbReference>
<sequence length="64" mass="7614">MANDREYLKMIFTSWKQGMKSHEEAARYMRSEALVIPRYDTSWQRISNTRSSLLVLKVLTSTTW</sequence>
<accession>A0A833WQD7</accession>
<proteinExistence type="predicted"/>
<dbReference type="Proteomes" id="UP000602510">
    <property type="component" value="Unassembled WGS sequence"/>
</dbReference>
<dbReference type="AlphaFoldDB" id="A0A833WQD7"/>
<evidence type="ECO:0000313" key="1">
    <source>
        <dbReference type="EMBL" id="KAF4033801.1"/>
    </source>
</evidence>
<reference evidence="1" key="1">
    <citation type="submission" date="2020-04" db="EMBL/GenBank/DDBJ databases">
        <title>Hybrid Assembly of Korean Phytophthora infestans isolates.</title>
        <authorList>
            <person name="Prokchorchik M."/>
            <person name="Lee Y."/>
            <person name="Seo J."/>
            <person name="Cho J.-H."/>
            <person name="Park Y.-E."/>
            <person name="Jang D.-C."/>
            <person name="Im J.-S."/>
            <person name="Choi J.-G."/>
            <person name="Park H.-J."/>
            <person name="Lee G.-B."/>
            <person name="Lee Y.-G."/>
            <person name="Hong S.-Y."/>
            <person name="Cho K."/>
            <person name="Sohn K.H."/>
        </authorList>
    </citation>
    <scope>NUCLEOTIDE SEQUENCE</scope>
    <source>
        <strain evidence="1">KR_1_A1</strain>
        <strain evidence="2">KR_2_A2</strain>
    </source>
</reference>
<dbReference type="Proteomes" id="UP000704712">
    <property type="component" value="Unassembled WGS sequence"/>
</dbReference>
<protein>
    <submittedName>
        <fullName evidence="1">Uncharacterized protein</fullName>
    </submittedName>
</protein>
<organism evidence="1 3">
    <name type="scientific">Phytophthora infestans</name>
    <name type="common">Potato late blight agent</name>
    <name type="synonym">Botrytis infestans</name>
    <dbReference type="NCBI Taxonomy" id="4787"/>
    <lineage>
        <taxon>Eukaryota</taxon>
        <taxon>Sar</taxon>
        <taxon>Stramenopiles</taxon>
        <taxon>Oomycota</taxon>
        <taxon>Peronosporomycetes</taxon>
        <taxon>Peronosporales</taxon>
        <taxon>Peronosporaceae</taxon>
        <taxon>Phytophthora</taxon>
    </lineage>
</organism>
<keyword evidence="3" id="KW-1185">Reference proteome</keyword>
<gene>
    <name evidence="1" type="ORF">GN244_ATG14264</name>
    <name evidence="2" type="ORF">GN958_ATG06206</name>
</gene>
<evidence type="ECO:0000313" key="3">
    <source>
        <dbReference type="Proteomes" id="UP000602510"/>
    </source>
</evidence>
<name>A0A833WQD7_PHYIN</name>
<dbReference type="EMBL" id="JAACNO010000839">
    <property type="protein sequence ID" value="KAF4144599.1"/>
    <property type="molecule type" value="Genomic_DNA"/>
</dbReference>
<evidence type="ECO:0000313" key="2">
    <source>
        <dbReference type="EMBL" id="KAF4144599.1"/>
    </source>
</evidence>
<comment type="caution">
    <text evidence="1">The sequence shown here is derived from an EMBL/GenBank/DDBJ whole genome shotgun (WGS) entry which is preliminary data.</text>
</comment>